<keyword evidence="3" id="KW-1185">Reference proteome</keyword>
<dbReference type="KEGG" id="ain:Acin_1890"/>
<dbReference type="HOGENOM" id="CLU_2730751_0_0_9"/>
<dbReference type="AlphaFoldDB" id="G4Q4B4"/>
<dbReference type="EMBL" id="CP003058">
    <property type="protein sequence ID" value="AEQ23099.1"/>
    <property type="molecule type" value="Genomic_DNA"/>
</dbReference>
<feature type="region of interest" description="Disordered" evidence="1">
    <location>
        <begin position="1"/>
        <end position="51"/>
    </location>
</feature>
<sequence length="71" mass="7993">MVYVEAQETCGKDNNKHSNKHQALFLNDPHPLSSDDQGKEKHPGQDAQQIAQKKFIADPPHVHGPHPFWAT</sequence>
<evidence type="ECO:0000313" key="3">
    <source>
        <dbReference type="Proteomes" id="UP000007093"/>
    </source>
</evidence>
<name>G4Q4B4_ACIIR</name>
<dbReference type="Proteomes" id="UP000007093">
    <property type="component" value="Chromosome"/>
</dbReference>
<reference evidence="2 3" key="1">
    <citation type="journal article" date="2011" name="J. Bacteriol.">
        <title>Complete genome sequence of Acidaminococcus intestini RYC-MR95, a Gram-negative bacterium from the phylum Firmicutes.</title>
        <authorList>
            <person name="D'Auria G."/>
            <person name="Galan J.C."/>
            <person name="Rodriguez-Alcayna M."/>
            <person name="Moya A."/>
            <person name="Baquero F."/>
            <person name="Latorre A."/>
        </authorList>
    </citation>
    <scope>NUCLEOTIDE SEQUENCE [LARGE SCALE GENOMIC DNA]</scope>
    <source>
        <strain evidence="2 3">RyC-MR95</strain>
    </source>
</reference>
<dbReference type="PATRIC" id="fig|568816.4.peg.1833"/>
<organism evidence="2 3">
    <name type="scientific">Acidaminococcus intestini (strain RyC-MR95)</name>
    <dbReference type="NCBI Taxonomy" id="568816"/>
    <lineage>
        <taxon>Bacteria</taxon>
        <taxon>Bacillati</taxon>
        <taxon>Bacillota</taxon>
        <taxon>Negativicutes</taxon>
        <taxon>Acidaminococcales</taxon>
        <taxon>Acidaminococcaceae</taxon>
        <taxon>Acidaminococcus</taxon>
    </lineage>
</organism>
<evidence type="ECO:0000256" key="1">
    <source>
        <dbReference type="SAM" id="MobiDB-lite"/>
    </source>
</evidence>
<accession>G4Q4B4</accession>
<evidence type="ECO:0000313" key="2">
    <source>
        <dbReference type="EMBL" id="AEQ23099.1"/>
    </source>
</evidence>
<protein>
    <submittedName>
        <fullName evidence="2">Uncharacterized protein</fullName>
    </submittedName>
</protein>
<gene>
    <name evidence="2" type="ordered locus">Acin_1890</name>
</gene>
<dbReference type="InParanoid" id="G4Q4B4"/>
<proteinExistence type="predicted"/>